<dbReference type="RefSeq" id="WP_116390446.1">
    <property type="nucleotide sequence ID" value="NZ_CAXQPM010000024.1"/>
</dbReference>
<gene>
    <name evidence="2" type="ORF">DX908_00090</name>
</gene>
<name>A0A371REE5_9PROT</name>
<proteinExistence type="predicted"/>
<sequence length="108" mass="11542">MEDGWVWIIAAAGALLLLLSVLKSVVGLALQYFIFVAMAGFIYAAQREEETRFLDAEVLGAIATIGGLAFAFSLGVMALLFRNSKFKTVLFPVVGFATTFAAAAMVTQ</sequence>
<keyword evidence="1" id="KW-1133">Transmembrane helix</keyword>
<keyword evidence="3" id="KW-1185">Reference proteome</keyword>
<feature type="transmembrane region" description="Helical" evidence="1">
    <location>
        <begin position="58"/>
        <end position="81"/>
    </location>
</feature>
<organism evidence="2 3">
    <name type="scientific">Parvularcula marina</name>
    <dbReference type="NCBI Taxonomy" id="2292771"/>
    <lineage>
        <taxon>Bacteria</taxon>
        <taxon>Pseudomonadati</taxon>
        <taxon>Pseudomonadota</taxon>
        <taxon>Alphaproteobacteria</taxon>
        <taxon>Parvularculales</taxon>
        <taxon>Parvularculaceae</taxon>
        <taxon>Parvularcula</taxon>
    </lineage>
</organism>
<dbReference type="AlphaFoldDB" id="A0A371REE5"/>
<evidence type="ECO:0000313" key="3">
    <source>
        <dbReference type="Proteomes" id="UP000264589"/>
    </source>
</evidence>
<comment type="caution">
    <text evidence="2">The sequence shown here is derived from an EMBL/GenBank/DDBJ whole genome shotgun (WGS) entry which is preliminary data.</text>
</comment>
<accession>A0A371REE5</accession>
<keyword evidence="1" id="KW-0812">Transmembrane</keyword>
<dbReference type="InParanoid" id="A0A371REE5"/>
<keyword evidence="1" id="KW-0472">Membrane</keyword>
<feature type="transmembrane region" description="Helical" evidence="1">
    <location>
        <begin position="29"/>
        <end position="46"/>
    </location>
</feature>
<feature type="transmembrane region" description="Helical" evidence="1">
    <location>
        <begin position="88"/>
        <end position="106"/>
    </location>
</feature>
<evidence type="ECO:0000313" key="2">
    <source>
        <dbReference type="EMBL" id="RFB03818.1"/>
    </source>
</evidence>
<dbReference type="EMBL" id="QUQO01000001">
    <property type="protein sequence ID" value="RFB03818.1"/>
    <property type="molecule type" value="Genomic_DNA"/>
</dbReference>
<reference evidence="2 3" key="1">
    <citation type="submission" date="2018-08" db="EMBL/GenBank/DDBJ databases">
        <title>Parvularcula sp. SM1705, isolated from surface water of the South Sea China.</title>
        <authorList>
            <person name="Sun L."/>
        </authorList>
    </citation>
    <scope>NUCLEOTIDE SEQUENCE [LARGE SCALE GENOMIC DNA]</scope>
    <source>
        <strain evidence="2 3">SM1705</strain>
    </source>
</reference>
<dbReference type="Proteomes" id="UP000264589">
    <property type="component" value="Unassembled WGS sequence"/>
</dbReference>
<feature type="transmembrane region" description="Helical" evidence="1">
    <location>
        <begin position="6"/>
        <end position="22"/>
    </location>
</feature>
<evidence type="ECO:0000256" key="1">
    <source>
        <dbReference type="SAM" id="Phobius"/>
    </source>
</evidence>
<protein>
    <submittedName>
        <fullName evidence="2">Uncharacterized protein</fullName>
    </submittedName>
</protein>